<dbReference type="Pfam" id="PF00690">
    <property type="entry name" value="Cation_ATPase_N"/>
    <property type="match status" value="1"/>
</dbReference>
<evidence type="ECO:0000256" key="2">
    <source>
        <dbReference type="ARBA" id="ARBA00005675"/>
    </source>
</evidence>
<dbReference type="SFLD" id="SFLDS00003">
    <property type="entry name" value="Haloacid_Dehalogenase"/>
    <property type="match status" value="1"/>
</dbReference>
<keyword evidence="12" id="KW-0406">Ion transport</keyword>
<dbReference type="Pfam" id="PF13246">
    <property type="entry name" value="Cation_ATPase"/>
    <property type="match status" value="1"/>
</dbReference>
<dbReference type="InterPro" id="IPR023214">
    <property type="entry name" value="HAD_sf"/>
</dbReference>
<keyword evidence="3" id="KW-0813">Transport</keyword>
<dbReference type="PROSITE" id="PS00154">
    <property type="entry name" value="ATPASE_E1_E2"/>
    <property type="match status" value="1"/>
</dbReference>
<keyword evidence="6 14" id="KW-0812">Transmembrane</keyword>
<evidence type="ECO:0000256" key="5">
    <source>
        <dbReference type="ARBA" id="ARBA00022553"/>
    </source>
</evidence>
<feature type="transmembrane region" description="Helical" evidence="14">
    <location>
        <begin position="70"/>
        <end position="90"/>
    </location>
</feature>
<dbReference type="GO" id="GO:0006811">
    <property type="term" value="P:monoatomic ion transport"/>
    <property type="evidence" value="ECO:0007669"/>
    <property type="project" value="UniProtKB-KW"/>
</dbReference>
<name>A0A917S127_9BACL</name>
<protein>
    <submittedName>
        <fullName evidence="16">ATPase</fullName>
    </submittedName>
</protein>
<dbReference type="SFLD" id="SFLDF00027">
    <property type="entry name" value="p-type_atpase"/>
    <property type="match status" value="1"/>
</dbReference>
<dbReference type="InterPro" id="IPR023299">
    <property type="entry name" value="ATPase_P-typ_cyto_dom_N"/>
</dbReference>
<dbReference type="InterPro" id="IPR044492">
    <property type="entry name" value="P_typ_ATPase_HD_dom"/>
</dbReference>
<evidence type="ECO:0000256" key="10">
    <source>
        <dbReference type="ARBA" id="ARBA00022967"/>
    </source>
</evidence>
<dbReference type="InterPro" id="IPR036412">
    <property type="entry name" value="HAD-like_sf"/>
</dbReference>
<keyword evidence="8" id="KW-0067">ATP-binding</keyword>
<evidence type="ECO:0000256" key="1">
    <source>
        <dbReference type="ARBA" id="ARBA00004651"/>
    </source>
</evidence>
<evidence type="ECO:0000256" key="8">
    <source>
        <dbReference type="ARBA" id="ARBA00022840"/>
    </source>
</evidence>
<keyword evidence="7" id="KW-0547">Nucleotide-binding</keyword>
<dbReference type="Pfam" id="PF00689">
    <property type="entry name" value="Cation_ATPase_C"/>
    <property type="match status" value="1"/>
</dbReference>
<dbReference type="NCBIfam" id="TIGR01494">
    <property type="entry name" value="ATPase_P-type"/>
    <property type="match status" value="2"/>
</dbReference>
<dbReference type="PRINTS" id="PR00121">
    <property type="entry name" value="NAKATPASE"/>
</dbReference>
<dbReference type="InterPro" id="IPR004014">
    <property type="entry name" value="ATPase_P-typ_cation-transptr_N"/>
</dbReference>
<keyword evidence="4" id="KW-1003">Cell membrane</keyword>
<dbReference type="PANTHER" id="PTHR43294:SF21">
    <property type="entry name" value="CATION TRANSPORTING ATPASE"/>
    <property type="match status" value="1"/>
</dbReference>
<dbReference type="SUPFAM" id="SSF81665">
    <property type="entry name" value="Calcium ATPase, transmembrane domain M"/>
    <property type="match status" value="1"/>
</dbReference>
<evidence type="ECO:0000256" key="9">
    <source>
        <dbReference type="ARBA" id="ARBA00022842"/>
    </source>
</evidence>
<evidence type="ECO:0000256" key="12">
    <source>
        <dbReference type="ARBA" id="ARBA00023065"/>
    </source>
</evidence>
<comment type="caution">
    <text evidence="16">The sequence shown here is derived from an EMBL/GenBank/DDBJ whole genome shotgun (WGS) entry which is preliminary data.</text>
</comment>
<feature type="transmembrane region" description="Helical" evidence="14">
    <location>
        <begin position="786"/>
        <end position="810"/>
    </location>
</feature>
<proteinExistence type="inferred from homology"/>
<dbReference type="EMBL" id="BMOK01000003">
    <property type="protein sequence ID" value="GGL47912.1"/>
    <property type="molecule type" value="Genomic_DNA"/>
</dbReference>
<comment type="similarity">
    <text evidence="2">Belongs to the cation transport ATPase (P-type) (TC 3.A.3) family. Type IIA subfamily.</text>
</comment>
<feature type="transmembrane region" description="Helical" evidence="14">
    <location>
        <begin position="263"/>
        <end position="284"/>
    </location>
</feature>
<dbReference type="SUPFAM" id="SSF81653">
    <property type="entry name" value="Calcium ATPase, transduction domain A"/>
    <property type="match status" value="1"/>
</dbReference>
<dbReference type="InterPro" id="IPR023298">
    <property type="entry name" value="ATPase_P-typ_TM_dom_sf"/>
</dbReference>
<dbReference type="GO" id="GO:0005886">
    <property type="term" value="C:plasma membrane"/>
    <property type="evidence" value="ECO:0007669"/>
    <property type="project" value="UniProtKB-SubCell"/>
</dbReference>
<feature type="domain" description="Cation-transporting P-type ATPase N-terminal" evidence="15">
    <location>
        <begin position="21"/>
        <end position="94"/>
    </location>
</feature>
<dbReference type="SFLD" id="SFLDG00002">
    <property type="entry name" value="C1.7:_P-type_atpase_like"/>
    <property type="match status" value="1"/>
</dbReference>
<dbReference type="InterPro" id="IPR050510">
    <property type="entry name" value="Cation_transp_ATPase_P-type"/>
</dbReference>
<keyword evidence="13 14" id="KW-0472">Membrane</keyword>
<evidence type="ECO:0000256" key="6">
    <source>
        <dbReference type="ARBA" id="ARBA00022692"/>
    </source>
</evidence>
<dbReference type="Gene3D" id="3.40.1110.10">
    <property type="entry name" value="Calcium-transporting ATPase, cytoplasmic domain N"/>
    <property type="match status" value="1"/>
</dbReference>
<dbReference type="InterPro" id="IPR059000">
    <property type="entry name" value="ATPase_P-type_domA"/>
</dbReference>
<evidence type="ECO:0000313" key="17">
    <source>
        <dbReference type="Proteomes" id="UP000654670"/>
    </source>
</evidence>
<keyword evidence="11 14" id="KW-1133">Transmembrane helix</keyword>
<dbReference type="PRINTS" id="PR00119">
    <property type="entry name" value="CATATPASE"/>
</dbReference>
<keyword evidence="17" id="KW-1185">Reference proteome</keyword>
<accession>A0A917S127</accession>
<dbReference type="SUPFAM" id="SSF81660">
    <property type="entry name" value="Metal cation-transporting ATPase, ATP-binding domain N"/>
    <property type="match status" value="1"/>
</dbReference>
<dbReference type="AlphaFoldDB" id="A0A917S127"/>
<feature type="transmembrane region" description="Helical" evidence="14">
    <location>
        <begin position="881"/>
        <end position="904"/>
    </location>
</feature>
<evidence type="ECO:0000256" key="4">
    <source>
        <dbReference type="ARBA" id="ARBA00022475"/>
    </source>
</evidence>
<evidence type="ECO:0000256" key="13">
    <source>
        <dbReference type="ARBA" id="ARBA00023136"/>
    </source>
</evidence>
<feature type="transmembrane region" description="Helical" evidence="14">
    <location>
        <begin position="910"/>
        <end position="927"/>
    </location>
</feature>
<dbReference type="RefSeq" id="WP_188801994.1">
    <property type="nucleotide sequence ID" value="NZ_BMOK01000003.1"/>
</dbReference>
<dbReference type="Gene3D" id="2.70.150.10">
    <property type="entry name" value="Calcium-transporting ATPase, cytoplasmic transduction domain A"/>
    <property type="match status" value="1"/>
</dbReference>
<dbReference type="SUPFAM" id="SSF56784">
    <property type="entry name" value="HAD-like"/>
    <property type="match status" value="1"/>
</dbReference>
<organism evidence="16 17">
    <name type="scientific">Sporolactobacillus putidus</name>
    <dbReference type="NCBI Taxonomy" id="492735"/>
    <lineage>
        <taxon>Bacteria</taxon>
        <taxon>Bacillati</taxon>
        <taxon>Bacillota</taxon>
        <taxon>Bacilli</taxon>
        <taxon>Bacillales</taxon>
        <taxon>Sporolactobacillaceae</taxon>
        <taxon>Sporolactobacillus</taxon>
    </lineage>
</organism>
<dbReference type="PANTHER" id="PTHR43294">
    <property type="entry name" value="SODIUM/POTASSIUM-TRANSPORTING ATPASE SUBUNIT ALPHA"/>
    <property type="match status" value="1"/>
</dbReference>
<evidence type="ECO:0000256" key="7">
    <source>
        <dbReference type="ARBA" id="ARBA00022741"/>
    </source>
</evidence>
<dbReference type="InterPro" id="IPR008250">
    <property type="entry name" value="ATPase_P-typ_transduc_dom_A_sf"/>
</dbReference>
<dbReference type="InterPro" id="IPR001757">
    <property type="entry name" value="P_typ_ATPase"/>
</dbReference>
<dbReference type="Pfam" id="PF00122">
    <property type="entry name" value="E1-E2_ATPase"/>
    <property type="match status" value="1"/>
</dbReference>
<dbReference type="Gene3D" id="1.20.1110.10">
    <property type="entry name" value="Calcium-transporting ATPase, transmembrane domain"/>
    <property type="match status" value="1"/>
</dbReference>
<dbReference type="InterPro" id="IPR006068">
    <property type="entry name" value="ATPase_P-typ_cation-transptr_C"/>
</dbReference>
<dbReference type="Proteomes" id="UP000654670">
    <property type="component" value="Unassembled WGS sequence"/>
</dbReference>
<dbReference type="GO" id="GO:0005524">
    <property type="term" value="F:ATP binding"/>
    <property type="evidence" value="ECO:0007669"/>
    <property type="project" value="UniProtKB-KW"/>
</dbReference>
<evidence type="ECO:0000256" key="3">
    <source>
        <dbReference type="ARBA" id="ARBA00022448"/>
    </source>
</evidence>
<reference evidence="16" key="2">
    <citation type="submission" date="2020-09" db="EMBL/GenBank/DDBJ databases">
        <authorList>
            <person name="Sun Q."/>
            <person name="Ohkuma M."/>
        </authorList>
    </citation>
    <scope>NUCLEOTIDE SEQUENCE</scope>
    <source>
        <strain evidence="16">JCM 15325</strain>
    </source>
</reference>
<dbReference type="InterPro" id="IPR018303">
    <property type="entry name" value="ATPase_P-typ_P_site"/>
</dbReference>
<reference evidence="16" key="1">
    <citation type="journal article" date="2014" name="Int. J. Syst. Evol. Microbiol.">
        <title>Complete genome sequence of Corynebacterium casei LMG S-19264T (=DSM 44701T), isolated from a smear-ripened cheese.</title>
        <authorList>
            <consortium name="US DOE Joint Genome Institute (JGI-PGF)"/>
            <person name="Walter F."/>
            <person name="Albersmeier A."/>
            <person name="Kalinowski J."/>
            <person name="Ruckert C."/>
        </authorList>
    </citation>
    <scope>NUCLEOTIDE SEQUENCE</scope>
    <source>
        <strain evidence="16">JCM 15325</strain>
    </source>
</reference>
<gene>
    <name evidence="16" type="ORF">GCM10007968_10120</name>
</gene>
<comment type="subcellular location">
    <subcellularLocation>
        <location evidence="1">Cell membrane</location>
        <topology evidence="1">Multi-pass membrane protein</topology>
    </subcellularLocation>
</comment>
<feature type="transmembrane region" description="Helical" evidence="14">
    <location>
        <begin position="839"/>
        <end position="860"/>
    </location>
</feature>
<evidence type="ECO:0000256" key="11">
    <source>
        <dbReference type="ARBA" id="ARBA00022989"/>
    </source>
</evidence>
<dbReference type="FunFam" id="2.70.150.10:FF:000160">
    <property type="entry name" value="Sarcoplasmic/endoplasmic reticulum calcium ATPase 1"/>
    <property type="match status" value="1"/>
</dbReference>
<dbReference type="Gene3D" id="3.40.50.1000">
    <property type="entry name" value="HAD superfamily/HAD-like"/>
    <property type="match status" value="1"/>
</dbReference>
<feature type="transmembrane region" description="Helical" evidence="14">
    <location>
        <begin position="96"/>
        <end position="114"/>
    </location>
</feature>
<keyword evidence="9" id="KW-0460">Magnesium</keyword>
<keyword evidence="5" id="KW-0597">Phosphoprotein</keyword>
<keyword evidence="10" id="KW-1278">Translocase</keyword>
<dbReference type="SMART" id="SM00831">
    <property type="entry name" value="Cation_ATPase_N"/>
    <property type="match status" value="1"/>
</dbReference>
<dbReference type="GO" id="GO:0016887">
    <property type="term" value="F:ATP hydrolysis activity"/>
    <property type="evidence" value="ECO:0007669"/>
    <property type="project" value="InterPro"/>
</dbReference>
<evidence type="ECO:0000259" key="15">
    <source>
        <dbReference type="SMART" id="SM00831"/>
    </source>
</evidence>
<evidence type="ECO:0000313" key="16">
    <source>
        <dbReference type="EMBL" id="GGL47912.1"/>
    </source>
</evidence>
<sequence length="950" mass="103267">MPDTVKNNRDKDTWININLQRISALEPSLVYDYLGTAESGLSEDIAQQRAEICGENSIKSKRSFHPLRRIAMQLVNLLALMLWAAGALAFFSGTPVIAVAIWSIIILNAFFSLVQERKADHALQALARMMPNNVKVYRCGGMIVLPAEKLVPGDVVSLSAGDHVPADIRLVVSEGLFVDNSMLTGESVPVDRDAAADPLDGQSLVNSRNVLFAGTSVTDGHGSGVVYATGKNTQIGNITQTTAQIVRQKSTLDTQIQKITKTLAVLAVVIGIMAYLAATLVSGLSGNAALIFAIGILVANIPEGLMPTVSLSLALGVQRMAKKNALVRKQSAVETLSTTSVICTDKTGTLTQNAIFTRKIWTPDGVVDISGEGYGKKGALIGVTEKNRPALERLFTASTICSDTVLRSDKDQKDTWKIIGSPTEAAILIASQKYGLDSEKLKKQFSRMNVIPFSSNTKTMTVSAVNQDNPLFPLHHVIQFTKGDPSKVLDHCKFLYKKGGIIKATAEEKNKVRAVNDQMANDGFRVLAVAYSDPSEQGEKADNSLILLGLTIMYDPPKDGVREAIADCYKAGIKVTVVTGDYILTAAAIARQIGIVKDRYVAITGAELEHMSKRELAEKIDTDLPVIFARTTPKDKLKIVETYQSLGHVVASTGDGLNDVLALRKADIGISMGKNGSDAAIESSDVVLLDDHFATIVEAVKEGRAIYDNIRKFITYILASNVPEVVPFIVMAVFHIPLALTVLMVLAISIGTDLVPAISLGEELPDEDVLDYPPRRPSENILNKSVLLRSYAFIGLAESGVLFVMFFLAWSQFGYSPADVRSFTSVLANNTASAHIGYVYQYAVTMAFGAVIFCQIGNLLECRSPHLSFFSMLHKRNRLMALGILIEITLYLLIAYVPFLQLLFGTATPQFSHLLLLPLCPAVIMVLEEFRKWMVGKSARRKLNRTAIVK</sequence>
<evidence type="ECO:0000256" key="14">
    <source>
        <dbReference type="SAM" id="Phobius"/>
    </source>
</evidence>